<name>A0A1H3CJG6_9BACL</name>
<evidence type="ECO:0000259" key="4">
    <source>
        <dbReference type="SMART" id="SM00797"/>
    </source>
</evidence>
<proteinExistence type="predicted"/>
<sequence>MRRYLHVEKGGLLTTIQDQGRFGYQQFGMVVAGAMDAFSHQVANCLVGNSRREATLEITMMGPVLRFGEDIWIALTGADLSPQVAGKAIPMWKSYLVKAGESLSFGKIRDGVRSYLAVAGGFAVEPVMGSRSTYLKAGIGGWKGRALEKGDKLPVGLPSTTECHSRWLAPDQRPHYPKPISLRVVLGPQASSFTEKALHTFLSSSYEITPRSDRMGYRLQGSPLHHRETADILSDATAPGSIQVPADGQPIILMADRQTTGGYGKIATVISTDLPLLAQAAPGQQVTFQSIEVEEAHRLVIEQEHLLRRLEVAGR</sequence>
<keyword evidence="1" id="KW-0547">Nucleotide-binding</keyword>
<dbReference type="InterPro" id="IPR052708">
    <property type="entry name" value="PxpC"/>
</dbReference>
<keyword evidence="2" id="KW-0378">Hydrolase</keyword>
<dbReference type="NCBIfam" id="TIGR00724">
    <property type="entry name" value="urea_amlyse_rel"/>
    <property type="match status" value="1"/>
</dbReference>
<evidence type="ECO:0000313" key="6">
    <source>
        <dbReference type="Proteomes" id="UP000198534"/>
    </source>
</evidence>
<keyword evidence="3" id="KW-0067">ATP-binding</keyword>
<dbReference type="STRING" id="1048340.SAMN05444487_12312"/>
<gene>
    <name evidence="5" type="ORF">SAMN05444487_12312</name>
</gene>
<dbReference type="GO" id="GO:0016787">
    <property type="term" value="F:hydrolase activity"/>
    <property type="evidence" value="ECO:0007669"/>
    <property type="project" value="UniProtKB-KW"/>
</dbReference>
<dbReference type="RefSeq" id="WP_091742943.1">
    <property type="nucleotide sequence ID" value="NZ_FNNQ01000023.1"/>
</dbReference>
<dbReference type="OrthoDB" id="9782422at2"/>
<accession>A0A1H3CJG6</accession>
<dbReference type="Pfam" id="PF02626">
    <property type="entry name" value="CT_A_B"/>
    <property type="match status" value="1"/>
</dbReference>
<keyword evidence="6" id="KW-1185">Reference proteome</keyword>
<evidence type="ECO:0000256" key="2">
    <source>
        <dbReference type="ARBA" id="ARBA00022801"/>
    </source>
</evidence>
<dbReference type="Proteomes" id="UP000198534">
    <property type="component" value="Unassembled WGS sequence"/>
</dbReference>
<dbReference type="InterPro" id="IPR029000">
    <property type="entry name" value="Cyclophilin-like_dom_sf"/>
</dbReference>
<reference evidence="5 6" key="1">
    <citation type="submission" date="2016-10" db="EMBL/GenBank/DDBJ databases">
        <authorList>
            <person name="de Groot N.N."/>
        </authorList>
    </citation>
    <scope>NUCLEOTIDE SEQUENCE [LARGE SCALE GENOMIC DNA]</scope>
    <source>
        <strain evidence="5 6">DSM 45610</strain>
    </source>
</reference>
<dbReference type="EMBL" id="FNNQ01000023">
    <property type="protein sequence ID" value="SDX54226.1"/>
    <property type="molecule type" value="Genomic_DNA"/>
</dbReference>
<dbReference type="PANTHER" id="PTHR43309:SF5">
    <property type="entry name" value="5-OXOPROLINASE SUBUNIT C"/>
    <property type="match status" value="1"/>
</dbReference>
<dbReference type="SMART" id="SM00797">
    <property type="entry name" value="AHS2"/>
    <property type="match status" value="1"/>
</dbReference>
<evidence type="ECO:0000256" key="1">
    <source>
        <dbReference type="ARBA" id="ARBA00022741"/>
    </source>
</evidence>
<dbReference type="Gene3D" id="2.40.100.10">
    <property type="entry name" value="Cyclophilin-like"/>
    <property type="match status" value="1"/>
</dbReference>
<evidence type="ECO:0000256" key="3">
    <source>
        <dbReference type="ARBA" id="ARBA00022840"/>
    </source>
</evidence>
<dbReference type="InterPro" id="IPR003778">
    <property type="entry name" value="CT_A_B"/>
</dbReference>
<protein>
    <submittedName>
        <fullName evidence="5">Antagonist of KipI</fullName>
    </submittedName>
</protein>
<dbReference type="AlphaFoldDB" id="A0A1H3CJG6"/>
<feature type="domain" description="Carboxyltransferase" evidence="4">
    <location>
        <begin position="26"/>
        <end position="306"/>
    </location>
</feature>
<dbReference type="GO" id="GO:0005524">
    <property type="term" value="F:ATP binding"/>
    <property type="evidence" value="ECO:0007669"/>
    <property type="project" value="UniProtKB-KW"/>
</dbReference>
<organism evidence="5 6">
    <name type="scientific">Marininema mesophilum</name>
    <dbReference type="NCBI Taxonomy" id="1048340"/>
    <lineage>
        <taxon>Bacteria</taxon>
        <taxon>Bacillati</taxon>
        <taxon>Bacillota</taxon>
        <taxon>Bacilli</taxon>
        <taxon>Bacillales</taxon>
        <taxon>Thermoactinomycetaceae</taxon>
        <taxon>Marininema</taxon>
    </lineage>
</organism>
<evidence type="ECO:0000313" key="5">
    <source>
        <dbReference type="EMBL" id="SDX54226.1"/>
    </source>
</evidence>
<dbReference type="PANTHER" id="PTHR43309">
    <property type="entry name" value="5-OXOPROLINASE SUBUNIT C"/>
    <property type="match status" value="1"/>
</dbReference>
<dbReference type="SUPFAM" id="SSF50891">
    <property type="entry name" value="Cyclophilin-like"/>
    <property type="match status" value="1"/>
</dbReference>